<dbReference type="Gene3D" id="3.40.309.10">
    <property type="entry name" value="Aldehyde Dehydrogenase, Chain A, domain 2"/>
    <property type="match status" value="1"/>
</dbReference>
<accession>A0A7R9PWT9</accession>
<comment type="similarity">
    <text evidence="1 4 7">Belongs to the aldehyde dehydrogenase family.</text>
</comment>
<protein>
    <recommendedName>
        <fullName evidence="4">Aldehyde dehydrogenase</fullName>
    </recommendedName>
</protein>
<reference evidence="9" key="1">
    <citation type="submission" date="2020-11" db="EMBL/GenBank/DDBJ databases">
        <authorList>
            <person name="Tran Van P."/>
        </authorList>
    </citation>
    <scope>NUCLEOTIDE SEQUENCE</scope>
</reference>
<keyword evidence="3" id="KW-0520">NAD</keyword>
<dbReference type="Proteomes" id="UP000759131">
    <property type="component" value="Unassembled WGS sequence"/>
</dbReference>
<dbReference type="OrthoDB" id="440325at2759"/>
<evidence type="ECO:0000256" key="5">
    <source>
        <dbReference type="PIRSR" id="PIRSR036492-1"/>
    </source>
</evidence>
<dbReference type="GO" id="GO:0004029">
    <property type="term" value="F:aldehyde dehydrogenase (NAD+) activity"/>
    <property type="evidence" value="ECO:0007669"/>
    <property type="project" value="TreeGrafter"/>
</dbReference>
<dbReference type="InterPro" id="IPR029510">
    <property type="entry name" value="Ald_DH_CS_GLU"/>
</dbReference>
<evidence type="ECO:0000259" key="8">
    <source>
        <dbReference type="Pfam" id="PF00171"/>
    </source>
</evidence>
<dbReference type="SUPFAM" id="SSF53720">
    <property type="entry name" value="ALDH-like"/>
    <property type="match status" value="1"/>
</dbReference>
<dbReference type="CDD" id="cd07132">
    <property type="entry name" value="ALDH_F3AB"/>
    <property type="match status" value="1"/>
</dbReference>
<gene>
    <name evidence="9" type="ORF">OSB1V03_LOCUS4130</name>
</gene>
<evidence type="ECO:0000256" key="1">
    <source>
        <dbReference type="ARBA" id="ARBA00009986"/>
    </source>
</evidence>
<dbReference type="PIRSF" id="PIRSF036492">
    <property type="entry name" value="ALDH"/>
    <property type="match status" value="1"/>
</dbReference>
<dbReference type="PROSITE" id="PS00687">
    <property type="entry name" value="ALDEHYDE_DEHYDR_GLU"/>
    <property type="match status" value="1"/>
</dbReference>
<dbReference type="InterPro" id="IPR016163">
    <property type="entry name" value="Ald_DH_C"/>
</dbReference>
<dbReference type="InterPro" id="IPR016162">
    <property type="entry name" value="Ald_DH_N"/>
</dbReference>
<proteinExistence type="inferred from homology"/>
<dbReference type="FunFam" id="3.40.309.10:FF:000003">
    <property type="entry name" value="Aldehyde dehydrogenase"/>
    <property type="match status" value="1"/>
</dbReference>
<keyword evidence="10" id="KW-1185">Reference proteome</keyword>
<feature type="active site" evidence="5">
    <location>
        <position position="246"/>
    </location>
</feature>
<evidence type="ECO:0000256" key="3">
    <source>
        <dbReference type="ARBA" id="ARBA00023027"/>
    </source>
</evidence>
<evidence type="ECO:0000313" key="10">
    <source>
        <dbReference type="Proteomes" id="UP000759131"/>
    </source>
</evidence>
<dbReference type="Pfam" id="PF00171">
    <property type="entry name" value="Aldedh"/>
    <property type="match status" value="1"/>
</dbReference>
<dbReference type="GO" id="GO:0005737">
    <property type="term" value="C:cytoplasm"/>
    <property type="evidence" value="ECO:0007669"/>
    <property type="project" value="TreeGrafter"/>
</dbReference>
<sequence length="494" mass="54947">MSAIIEKAITRARMAFIRNTTKGIDFRVSQLNALYKCVDENADAFINALRNDFRKPPMETVIAELDFVKNDIKDQLMHIKEYMKPEYVSKSLAVMMDTAYIHKEPFGLALIIGAWNYPVQLTLCPLVGAIAAGNCAIIKPSEIADNTATTLAELIPRYLDNECYHVITGGPEATQELLKERFDYIFFTGSTQIGRLVNEAAAKHLTPITLELGGKSPLYIDDSVPNLEIACRRLLWGKLINAGQTCVAPDYVLCSPKVQKSLIESAQKIIKEFYGEDPKKSPDLCRIVNKRHFERITKLLNSGGKAVVGGQTDPSDNYIAPTILVDVSPNDPIMNEEIFGPILPIINVGSEDEAIDFIKKGEKPLSLYIFTNRQKTVDKFVNQTSSGSICGNDSVIHLTIDTLPFGGIGASGMGRYHGKFSFDTFSHKKAVVIRGYNPVLEAIGSKRYPPYSESKQRFMSLLLAKRRDFTPNNLSQYFMYALGVVTVLGFQALY</sequence>
<dbReference type="AlphaFoldDB" id="A0A7R9PWT9"/>
<dbReference type="InterPro" id="IPR012394">
    <property type="entry name" value="Aldehyde_DH_NAD(P)"/>
</dbReference>
<dbReference type="FunFam" id="3.40.605.10:FF:000004">
    <property type="entry name" value="Aldehyde dehydrogenase"/>
    <property type="match status" value="1"/>
</dbReference>
<dbReference type="InterPro" id="IPR015590">
    <property type="entry name" value="Aldehyde_DH_dom"/>
</dbReference>
<dbReference type="Gene3D" id="3.40.605.10">
    <property type="entry name" value="Aldehyde Dehydrogenase, Chain A, domain 1"/>
    <property type="match status" value="1"/>
</dbReference>
<evidence type="ECO:0000256" key="6">
    <source>
        <dbReference type="PROSITE-ProRule" id="PRU10007"/>
    </source>
</evidence>
<dbReference type="InterPro" id="IPR016160">
    <property type="entry name" value="Ald_DH_CS_CYS"/>
</dbReference>
<evidence type="ECO:0000256" key="2">
    <source>
        <dbReference type="ARBA" id="ARBA00023002"/>
    </source>
</evidence>
<dbReference type="InterPro" id="IPR016161">
    <property type="entry name" value="Ald_DH/histidinol_DH"/>
</dbReference>
<dbReference type="EMBL" id="OC856389">
    <property type="protein sequence ID" value="CAD7623678.1"/>
    <property type="molecule type" value="Genomic_DNA"/>
</dbReference>
<feature type="domain" description="Aldehyde dehydrogenase" evidence="8">
    <location>
        <begin position="5"/>
        <end position="431"/>
    </location>
</feature>
<organism evidence="9">
    <name type="scientific">Medioppia subpectinata</name>
    <dbReference type="NCBI Taxonomy" id="1979941"/>
    <lineage>
        <taxon>Eukaryota</taxon>
        <taxon>Metazoa</taxon>
        <taxon>Ecdysozoa</taxon>
        <taxon>Arthropoda</taxon>
        <taxon>Chelicerata</taxon>
        <taxon>Arachnida</taxon>
        <taxon>Acari</taxon>
        <taxon>Acariformes</taxon>
        <taxon>Sarcoptiformes</taxon>
        <taxon>Oribatida</taxon>
        <taxon>Brachypylina</taxon>
        <taxon>Oppioidea</taxon>
        <taxon>Oppiidae</taxon>
        <taxon>Medioppia</taxon>
    </lineage>
</organism>
<dbReference type="EMBL" id="CAJPIZ010001814">
    <property type="protein sequence ID" value="CAG2104108.1"/>
    <property type="molecule type" value="Genomic_DNA"/>
</dbReference>
<feature type="active site" evidence="5 6">
    <location>
        <position position="211"/>
    </location>
</feature>
<dbReference type="PANTHER" id="PTHR43570:SF16">
    <property type="entry name" value="ALDEHYDE DEHYDROGENASE TYPE III, ISOFORM Q"/>
    <property type="match status" value="1"/>
</dbReference>
<dbReference type="PROSITE" id="PS00070">
    <property type="entry name" value="ALDEHYDE_DEHYDR_CYS"/>
    <property type="match status" value="1"/>
</dbReference>
<evidence type="ECO:0000313" key="9">
    <source>
        <dbReference type="EMBL" id="CAD7623678.1"/>
    </source>
</evidence>
<keyword evidence="2 4" id="KW-0560">Oxidoreductase</keyword>
<dbReference type="GO" id="GO:0006081">
    <property type="term" value="P:aldehyde metabolic process"/>
    <property type="evidence" value="ECO:0007669"/>
    <property type="project" value="InterPro"/>
</dbReference>
<name>A0A7R9PWT9_9ACAR</name>
<dbReference type="PANTHER" id="PTHR43570">
    <property type="entry name" value="ALDEHYDE DEHYDROGENASE"/>
    <property type="match status" value="1"/>
</dbReference>
<evidence type="ECO:0000256" key="4">
    <source>
        <dbReference type="PIRNR" id="PIRNR036492"/>
    </source>
</evidence>
<evidence type="ECO:0000256" key="7">
    <source>
        <dbReference type="RuleBase" id="RU003345"/>
    </source>
</evidence>